<feature type="transmembrane region" description="Helical" evidence="1">
    <location>
        <begin position="108"/>
        <end position="128"/>
    </location>
</feature>
<evidence type="ECO:0000313" key="3">
    <source>
        <dbReference type="Proteomes" id="UP001566476"/>
    </source>
</evidence>
<dbReference type="PANTHER" id="PTHR40078">
    <property type="entry name" value="INTEGRAL MEMBRANE PROTEIN-RELATED"/>
    <property type="match status" value="1"/>
</dbReference>
<dbReference type="Pfam" id="PF19700">
    <property type="entry name" value="DUF6198"/>
    <property type="match status" value="1"/>
</dbReference>
<dbReference type="PANTHER" id="PTHR40078:SF1">
    <property type="entry name" value="INTEGRAL MEMBRANE PROTEIN"/>
    <property type="match status" value="1"/>
</dbReference>
<keyword evidence="1" id="KW-0812">Transmembrane</keyword>
<sequence length="208" mass="21134">MSKPPSASRVARLLLGLVLYGVAEGLMVLAHVGVGPWTVFATGLAAQTGVGVGWLANLIGIAVLLLWIPLRQRPGPGTLLNVLLVGTVIEATVDLLPSPEHLLVRAPLFAVGLLLLAVASGVYLGSGLGPGPRDGLMTGLHARTGRPIWQCRGAVEVSVLLVGALLGGDVGVGTVVFAFGIGPLVGFVLPRLDGSRGTRAPGATVTAR</sequence>
<accession>A0ABV4HZ58</accession>
<organism evidence="2 3">
    <name type="scientific">Kineococcus mangrovi</name>
    <dbReference type="NCBI Taxonomy" id="1660183"/>
    <lineage>
        <taxon>Bacteria</taxon>
        <taxon>Bacillati</taxon>
        <taxon>Actinomycetota</taxon>
        <taxon>Actinomycetes</taxon>
        <taxon>Kineosporiales</taxon>
        <taxon>Kineosporiaceae</taxon>
        <taxon>Kineococcus</taxon>
    </lineage>
</organism>
<reference evidence="2 3" key="1">
    <citation type="submission" date="2024-07" db="EMBL/GenBank/DDBJ databases">
        <authorList>
            <person name="Thanompreechachai J."/>
            <person name="Duangmal K."/>
        </authorList>
    </citation>
    <scope>NUCLEOTIDE SEQUENCE [LARGE SCALE GENOMIC DNA]</scope>
    <source>
        <strain evidence="2 3">TBRC 1896</strain>
    </source>
</reference>
<proteinExistence type="predicted"/>
<feature type="transmembrane region" description="Helical" evidence="1">
    <location>
        <begin position="77"/>
        <end position="96"/>
    </location>
</feature>
<evidence type="ECO:0000256" key="1">
    <source>
        <dbReference type="SAM" id="Phobius"/>
    </source>
</evidence>
<dbReference type="InterPro" id="IPR038750">
    <property type="entry name" value="YczE/YyaS-like"/>
</dbReference>
<dbReference type="Proteomes" id="UP001566476">
    <property type="component" value="Unassembled WGS sequence"/>
</dbReference>
<protein>
    <submittedName>
        <fullName evidence="2">YitT family protein</fullName>
    </submittedName>
</protein>
<feature type="transmembrane region" description="Helical" evidence="1">
    <location>
        <begin position="51"/>
        <end position="70"/>
    </location>
</feature>
<dbReference type="EMBL" id="JBGGTQ010000002">
    <property type="protein sequence ID" value="MEZ0491703.1"/>
    <property type="molecule type" value="Genomic_DNA"/>
</dbReference>
<keyword evidence="1" id="KW-1133">Transmembrane helix</keyword>
<name>A0ABV4HZ58_9ACTN</name>
<keyword evidence="3" id="KW-1185">Reference proteome</keyword>
<gene>
    <name evidence="2" type="ORF">AB2L28_05575</name>
</gene>
<dbReference type="RefSeq" id="WP_370717731.1">
    <property type="nucleotide sequence ID" value="NZ_JBGGTQ010000002.1"/>
</dbReference>
<evidence type="ECO:0000313" key="2">
    <source>
        <dbReference type="EMBL" id="MEZ0491703.1"/>
    </source>
</evidence>
<comment type="caution">
    <text evidence="2">The sequence shown here is derived from an EMBL/GenBank/DDBJ whole genome shotgun (WGS) entry which is preliminary data.</text>
</comment>
<keyword evidence="1" id="KW-0472">Membrane</keyword>